<feature type="compositionally biased region" description="Polar residues" evidence="1">
    <location>
        <begin position="38"/>
        <end position="50"/>
    </location>
</feature>
<dbReference type="STRING" id="1926881.BTJ39_19110"/>
<organism evidence="3 4">
    <name type="scientific">Izhakiella australiensis</name>
    <dbReference type="NCBI Taxonomy" id="1926881"/>
    <lineage>
        <taxon>Bacteria</taxon>
        <taxon>Pseudomonadati</taxon>
        <taxon>Pseudomonadota</taxon>
        <taxon>Gammaproteobacteria</taxon>
        <taxon>Enterobacterales</taxon>
        <taxon>Erwiniaceae</taxon>
        <taxon>Izhakiella</taxon>
    </lineage>
</organism>
<keyword evidence="4" id="KW-1185">Reference proteome</keyword>
<sequence>MSNDQKKPASGDSLLPGRAVAIDDDSDGAAKSDGAKRSVSQRLADLQNQKEINHIEKEEREAAQSKRAQEKEAADRRSQLLNAVRVSTPDISHPLFDKMKTLAYQDRGFSSRDAVELLKVANVSLKEAHDFFDLNPAQREDLLDRIGFYRGIVIDQSLSNPVEPGFREVLKRPDMADNEQQAPQTEAASVLYRRPNFSGYFENHFTSDESVHQMQKNGITNLSFSLAVSAGGLVKAGGVGISASTSQLENSSSGAIGKTIYTTANFFLPQIELSFDDAAPCANDKFMHACAHALTLQVADNNPNDATISAARFRALKKVLDTFGHFVASQTLIGGRLYATEEKVFVAGEKESDITSRFAGAVKASLATPSVGAEISASREVSTQNATSQKNANESQKLTFQAVGGEGAVVQNAALWAESLYDYRRWSVVQRENLIPTIDLLPQTLSEDAWALLAKYAANATKRQLLHEDNAAFLFYGAYGDKVGSLASEVYFTIENVARPAAISLSSFPPRQNDATILSRPALSHAQLWRLSAEGHLVSYITVQPGATGKRQNIAFALSVDRSEGDNTDSYPVVVKQLGRADHQRWNCSDAGEITCVGFASDYLLIAESAEKLVLAKRAGKAPLSLLWSFHEYSVEEIAALKPPAVADTLVKFLCANSKMVLSILEGAGKDHLQQGTSYTVCAQKDINGLHQLWRIGADGDIKSLLQTDASADIYLSTSGEAADPRLVASSYDNWRHQRWKSNFNDHLSPASGPFFNAKATIKRRDFCNAIEMTEDVSAADVIWKQVVTAVNPPIQTYESRTLTGNVHTEDVFTVDSRPLVVNGTLTSLQLFVTDRKMYNFMGLGAGEGYALQMHITADLAAGGNHVSSHIGAAPNASNQLFSEYAPVYIDEDFLYLPDWPIYAIRLSIEGDVRKVLTFSYQEHDKGPWISSGNGSQAKSQVPTEDLAVACEPIIRKALAAGETLIGIGLHYDSSKQLLAPKMLVSKPV</sequence>
<dbReference type="Pfam" id="PF22693">
    <property type="entry name" value="MACPF_1"/>
    <property type="match status" value="1"/>
</dbReference>
<dbReference type="AlphaFoldDB" id="A0A1S8YGX8"/>
<comment type="caution">
    <text evidence="3">The sequence shown here is derived from an EMBL/GenBank/DDBJ whole genome shotgun (WGS) entry which is preliminary data.</text>
</comment>
<dbReference type="RefSeq" id="WP_078004315.1">
    <property type="nucleotide sequence ID" value="NZ_MRUL01000017.1"/>
</dbReference>
<dbReference type="SUPFAM" id="SSF50370">
    <property type="entry name" value="Ricin B-like lectins"/>
    <property type="match status" value="1"/>
</dbReference>
<feature type="domain" description="MACPF-like" evidence="2">
    <location>
        <begin position="310"/>
        <end position="446"/>
    </location>
</feature>
<dbReference type="Proteomes" id="UP000190667">
    <property type="component" value="Unassembled WGS sequence"/>
</dbReference>
<evidence type="ECO:0000256" key="1">
    <source>
        <dbReference type="SAM" id="MobiDB-lite"/>
    </source>
</evidence>
<dbReference type="EMBL" id="MRUL01000017">
    <property type="protein sequence ID" value="OON38078.1"/>
    <property type="molecule type" value="Genomic_DNA"/>
</dbReference>
<dbReference type="OrthoDB" id="6635976at2"/>
<evidence type="ECO:0000313" key="4">
    <source>
        <dbReference type="Proteomes" id="UP000190667"/>
    </source>
</evidence>
<accession>A0A1S8YGX8</accession>
<name>A0A1S8YGX8_9GAMM</name>
<dbReference type="PROSITE" id="PS50231">
    <property type="entry name" value="RICIN_B_LECTIN"/>
    <property type="match status" value="1"/>
</dbReference>
<feature type="region of interest" description="Disordered" evidence="1">
    <location>
        <begin position="1"/>
        <end position="76"/>
    </location>
</feature>
<evidence type="ECO:0000313" key="3">
    <source>
        <dbReference type="EMBL" id="OON38078.1"/>
    </source>
</evidence>
<proteinExistence type="predicted"/>
<gene>
    <name evidence="3" type="ORF">BTJ39_19110</name>
</gene>
<evidence type="ECO:0000259" key="2">
    <source>
        <dbReference type="Pfam" id="PF22693"/>
    </source>
</evidence>
<reference evidence="3 4" key="1">
    <citation type="submission" date="2016-12" db="EMBL/GenBank/DDBJ databases">
        <title>Izhakiella australiana sp. nov. of genus Izhakiella isolated from Australian desert.</title>
        <authorList>
            <person name="Ji M."/>
        </authorList>
    </citation>
    <scope>NUCLEOTIDE SEQUENCE [LARGE SCALE GENOMIC DNA]</scope>
    <source>
        <strain evidence="3 4">D4N98</strain>
    </source>
</reference>
<dbReference type="InterPro" id="IPR054586">
    <property type="entry name" value="MACPF_1_fungal"/>
</dbReference>
<dbReference type="InterPro" id="IPR035992">
    <property type="entry name" value="Ricin_B-like_lectins"/>
</dbReference>
<feature type="compositionally biased region" description="Basic and acidic residues" evidence="1">
    <location>
        <begin position="51"/>
        <end position="76"/>
    </location>
</feature>
<protein>
    <recommendedName>
        <fullName evidence="2">MACPF-like domain-containing protein</fullName>
    </recommendedName>
</protein>